<name>A0ABR2ZUE1_9AGAR</name>
<comment type="subcellular location">
    <subcellularLocation>
        <location evidence="1">Endomembrane system</location>
    </subcellularLocation>
</comment>
<organism evidence="7 8">
    <name type="scientific">Marasmius tenuissimus</name>
    <dbReference type="NCBI Taxonomy" id="585030"/>
    <lineage>
        <taxon>Eukaryota</taxon>
        <taxon>Fungi</taxon>
        <taxon>Dikarya</taxon>
        <taxon>Basidiomycota</taxon>
        <taxon>Agaricomycotina</taxon>
        <taxon>Agaricomycetes</taxon>
        <taxon>Agaricomycetidae</taxon>
        <taxon>Agaricales</taxon>
        <taxon>Marasmiineae</taxon>
        <taxon>Marasmiaceae</taxon>
        <taxon>Marasmius</taxon>
    </lineage>
</organism>
<dbReference type="Gene3D" id="3.30.450.60">
    <property type="match status" value="1"/>
</dbReference>
<evidence type="ECO:0000313" key="7">
    <source>
        <dbReference type="EMBL" id="KAL0064726.1"/>
    </source>
</evidence>
<dbReference type="InterPro" id="IPR028565">
    <property type="entry name" value="MHD"/>
</dbReference>
<keyword evidence="2 5" id="KW-0813">Transport</keyword>
<dbReference type="Proteomes" id="UP001437256">
    <property type="component" value="Unassembled WGS sequence"/>
</dbReference>
<dbReference type="SUPFAM" id="SSF64356">
    <property type="entry name" value="SNARE-like"/>
    <property type="match status" value="1"/>
</dbReference>
<dbReference type="InterPro" id="IPR001392">
    <property type="entry name" value="Clathrin_mu"/>
</dbReference>
<comment type="caution">
    <text evidence="7">The sequence shown here is derived from an EMBL/GenBank/DDBJ whole genome shotgun (WGS) entry which is preliminary data.</text>
</comment>
<dbReference type="CDD" id="cd14837">
    <property type="entry name" value="AP3_Mu_N"/>
    <property type="match status" value="1"/>
</dbReference>
<evidence type="ECO:0000256" key="4">
    <source>
        <dbReference type="ARBA" id="ARBA00023136"/>
    </source>
</evidence>
<evidence type="ECO:0000313" key="8">
    <source>
        <dbReference type="Proteomes" id="UP001437256"/>
    </source>
</evidence>
<dbReference type="InterPro" id="IPR050431">
    <property type="entry name" value="Adaptor_comp_med_subunit"/>
</dbReference>
<evidence type="ECO:0000256" key="5">
    <source>
        <dbReference type="PIRNR" id="PIRNR005992"/>
    </source>
</evidence>
<protein>
    <recommendedName>
        <fullName evidence="6">MHD domain-containing protein</fullName>
    </recommendedName>
</protein>
<dbReference type="PROSITE" id="PS51072">
    <property type="entry name" value="MHD"/>
    <property type="match status" value="1"/>
</dbReference>
<accession>A0ABR2ZUE1</accession>
<evidence type="ECO:0000259" key="6">
    <source>
        <dbReference type="PROSITE" id="PS51072"/>
    </source>
</evidence>
<reference evidence="7 8" key="1">
    <citation type="submission" date="2024-05" db="EMBL/GenBank/DDBJ databases">
        <title>A draft genome resource for the thread blight pathogen Marasmius tenuissimus strain MS-2.</title>
        <authorList>
            <person name="Yulfo-Soto G.E."/>
            <person name="Baruah I.K."/>
            <person name="Amoako-Attah I."/>
            <person name="Bukari Y."/>
            <person name="Meinhardt L.W."/>
            <person name="Bailey B.A."/>
            <person name="Cohen S.P."/>
        </authorList>
    </citation>
    <scope>NUCLEOTIDE SEQUENCE [LARGE SCALE GENOMIC DNA]</scope>
    <source>
        <strain evidence="7 8">MS-2</strain>
    </source>
</reference>
<dbReference type="CDD" id="cd09252">
    <property type="entry name" value="AP-3_Mu3_Cterm"/>
    <property type="match status" value="1"/>
</dbReference>
<dbReference type="EMBL" id="JBBXMP010000057">
    <property type="protein sequence ID" value="KAL0064726.1"/>
    <property type="molecule type" value="Genomic_DNA"/>
</dbReference>
<dbReference type="PANTHER" id="PTHR10529">
    <property type="entry name" value="AP COMPLEX SUBUNIT MU"/>
    <property type="match status" value="1"/>
</dbReference>
<dbReference type="SUPFAM" id="SSF49447">
    <property type="entry name" value="Second domain of Mu2 adaptin subunit (ap50) of ap2 adaptor"/>
    <property type="match status" value="1"/>
</dbReference>
<gene>
    <name evidence="7" type="ORF">AAF712_008272</name>
</gene>
<comment type="similarity">
    <text evidence="5">Belongs to the adaptor complexes medium subunit family.</text>
</comment>
<sequence length="477" mass="51943">MAIDGIIILDGTGRPIIQSGFRSKSTAYPLLHIDVLNNELQKTTTLSDIDPVLYVPPFNSTDTPSACCHVSYGDVHILCPVSGDVDPLVAFAFVDTFIEILREYFGSVSAGIIKENFDVVYQLFEETLDAGGHPLTTHSNALRDIVIPPSLLNKLLSSVAGPNVHSTLNAGVGSGPFSSPIAWRKSGVRHANNEIYFDMVEELKGVVNKHGTTVTSLVRGKIESNSKLSGDYSYAILFKLVLIVALLIGTPDCLLHFTNPQVLADCAFHPCVRLKRWSREKVLSFVPPDGRFTLLDYRYSNIPRGATTPAAIAAAKDHVPIPFLIKASIDLDNTGGVFEVKLTSRMSTHTFENVVVEMGLGEGASGIKCVVSRASGGFGSAVGSGTGESGASWAFDARRMVLKWEIPSMPPSTTWSIQGSFLTSRFPRPSRAIRVRFDIPAHTFSSLKVDQLKITGENYKPFKGVRGRSSVDVEWRW</sequence>
<dbReference type="InterPro" id="IPR011012">
    <property type="entry name" value="Longin-like_dom_sf"/>
</dbReference>
<keyword evidence="8" id="KW-1185">Reference proteome</keyword>
<evidence type="ECO:0000256" key="2">
    <source>
        <dbReference type="ARBA" id="ARBA00022448"/>
    </source>
</evidence>
<feature type="domain" description="MHD" evidence="6">
    <location>
        <begin position="192"/>
        <end position="477"/>
    </location>
</feature>
<dbReference type="Gene3D" id="2.60.40.1170">
    <property type="entry name" value="Mu homology domain, subdomain B"/>
    <property type="match status" value="2"/>
</dbReference>
<dbReference type="PRINTS" id="PR00314">
    <property type="entry name" value="CLATHRINADPT"/>
</dbReference>
<proteinExistence type="inferred from homology"/>
<evidence type="ECO:0000256" key="3">
    <source>
        <dbReference type="ARBA" id="ARBA00022927"/>
    </source>
</evidence>
<dbReference type="PIRSF" id="PIRSF005992">
    <property type="entry name" value="Clathrin_mu"/>
    <property type="match status" value="1"/>
</dbReference>
<dbReference type="Pfam" id="PF00928">
    <property type="entry name" value="Adap_comp_sub"/>
    <property type="match status" value="1"/>
</dbReference>
<dbReference type="InterPro" id="IPR036168">
    <property type="entry name" value="AP2_Mu_C_sf"/>
</dbReference>
<evidence type="ECO:0000256" key="1">
    <source>
        <dbReference type="ARBA" id="ARBA00004308"/>
    </source>
</evidence>
<keyword evidence="3 5" id="KW-0653">Protein transport</keyword>
<keyword evidence="4" id="KW-0472">Membrane</keyword>